<evidence type="ECO:0008006" key="6">
    <source>
        <dbReference type="Google" id="ProtNLM"/>
    </source>
</evidence>
<evidence type="ECO:0000313" key="4">
    <source>
        <dbReference type="EMBL" id="CAH0725055.1"/>
    </source>
</evidence>
<evidence type="ECO:0000256" key="2">
    <source>
        <dbReference type="ARBA" id="ARBA00022842"/>
    </source>
</evidence>
<keyword evidence="2" id="KW-0460">Magnesium</keyword>
<sequence>MSEARVNRSSSENNDLFLENEILAPFTHVSQVKGKRLRLKIVKAFNYWLQISDEDLDRATGLVNMLHVGSLLIDDIQDNCTVRRGMPAAYCVYGLPLTINAAVQVIAMVLDKSFELHPKATKVFSEEFLEVCRGQAIDIYWRDNLICPTEEQYNKMNEQKTGHMLLMAVRMMQLFSENKKDYSKLVLLFGRYFQIRDDYCNLSQREALEEWPGEEDSQSRQNVCTDNFFCEDITEGKISLPIIHAIQRTKQGGAVLNIIRQKTRNVELKKYCVSLLEDSGSLQYTRDVLTRLDLEARSEIARYGGNPLLEAVLDELLSWKN</sequence>
<dbReference type="PANTHER" id="PTHR12001">
    <property type="entry name" value="GERANYLGERANYL PYROPHOSPHATE SYNTHASE"/>
    <property type="match status" value="1"/>
</dbReference>
<keyword evidence="5" id="KW-1185">Reference proteome</keyword>
<dbReference type="InterPro" id="IPR033749">
    <property type="entry name" value="Polyprenyl_synt_CS"/>
</dbReference>
<evidence type="ECO:0000256" key="3">
    <source>
        <dbReference type="RuleBase" id="RU004466"/>
    </source>
</evidence>
<dbReference type="AlphaFoldDB" id="A0A8J9YFU7"/>
<dbReference type="Pfam" id="PF00348">
    <property type="entry name" value="polyprenyl_synt"/>
    <property type="match status" value="1"/>
</dbReference>
<feature type="non-terminal residue" evidence="4">
    <location>
        <position position="321"/>
    </location>
</feature>
<dbReference type="Proteomes" id="UP000838878">
    <property type="component" value="Chromosome 5"/>
</dbReference>
<evidence type="ECO:0000313" key="5">
    <source>
        <dbReference type="Proteomes" id="UP000838878"/>
    </source>
</evidence>
<dbReference type="GO" id="GO:0042811">
    <property type="term" value="P:pheromone biosynthetic process"/>
    <property type="evidence" value="ECO:0007669"/>
    <property type="project" value="UniProtKB-ARBA"/>
</dbReference>
<dbReference type="EMBL" id="OV170225">
    <property type="protein sequence ID" value="CAH0725055.1"/>
    <property type="molecule type" value="Genomic_DNA"/>
</dbReference>
<dbReference type="SUPFAM" id="SSF48576">
    <property type="entry name" value="Terpenoid synthases"/>
    <property type="match status" value="1"/>
</dbReference>
<dbReference type="GO" id="GO:0008299">
    <property type="term" value="P:isoprenoid biosynthetic process"/>
    <property type="evidence" value="ECO:0007669"/>
    <property type="project" value="InterPro"/>
</dbReference>
<name>A0A8J9YFU7_9NEOP</name>
<dbReference type="InterPro" id="IPR008949">
    <property type="entry name" value="Isoprenoid_synthase_dom_sf"/>
</dbReference>
<accession>A0A8J9YFU7</accession>
<dbReference type="SFLD" id="SFLDS00005">
    <property type="entry name" value="Isoprenoid_Synthase_Type_I"/>
    <property type="match status" value="1"/>
</dbReference>
<evidence type="ECO:0000256" key="1">
    <source>
        <dbReference type="ARBA" id="ARBA00022723"/>
    </source>
</evidence>
<keyword evidence="3" id="KW-0808">Transferase</keyword>
<dbReference type="PROSITE" id="PS00723">
    <property type="entry name" value="POLYPRENYL_SYNTHASE_1"/>
    <property type="match status" value="1"/>
</dbReference>
<dbReference type="PANTHER" id="PTHR12001:SF44">
    <property type="entry name" value="GERANYLGERANYL PYROPHOSPHATE SYNTHASE"/>
    <property type="match status" value="1"/>
</dbReference>
<dbReference type="GO" id="GO:0046872">
    <property type="term" value="F:metal ion binding"/>
    <property type="evidence" value="ECO:0007669"/>
    <property type="project" value="UniProtKB-KW"/>
</dbReference>
<dbReference type="InterPro" id="IPR000092">
    <property type="entry name" value="Polyprenyl_synt"/>
</dbReference>
<dbReference type="OrthoDB" id="6921389at2759"/>
<dbReference type="GO" id="GO:0004659">
    <property type="term" value="F:prenyltransferase activity"/>
    <property type="evidence" value="ECO:0007669"/>
    <property type="project" value="InterPro"/>
</dbReference>
<keyword evidence="1" id="KW-0479">Metal-binding</keyword>
<gene>
    <name evidence="4" type="ORF">BINO364_LOCUS10676</name>
</gene>
<reference evidence="4" key="1">
    <citation type="submission" date="2021-12" db="EMBL/GenBank/DDBJ databases">
        <authorList>
            <person name="Martin H S."/>
        </authorList>
    </citation>
    <scope>NUCLEOTIDE SEQUENCE</scope>
</reference>
<organism evidence="4 5">
    <name type="scientific">Brenthis ino</name>
    <name type="common">lesser marbled fritillary</name>
    <dbReference type="NCBI Taxonomy" id="405034"/>
    <lineage>
        <taxon>Eukaryota</taxon>
        <taxon>Metazoa</taxon>
        <taxon>Ecdysozoa</taxon>
        <taxon>Arthropoda</taxon>
        <taxon>Hexapoda</taxon>
        <taxon>Insecta</taxon>
        <taxon>Pterygota</taxon>
        <taxon>Neoptera</taxon>
        <taxon>Endopterygota</taxon>
        <taxon>Lepidoptera</taxon>
        <taxon>Glossata</taxon>
        <taxon>Ditrysia</taxon>
        <taxon>Papilionoidea</taxon>
        <taxon>Nymphalidae</taxon>
        <taxon>Heliconiinae</taxon>
        <taxon>Argynnini</taxon>
        <taxon>Brenthis</taxon>
    </lineage>
</organism>
<proteinExistence type="inferred from homology"/>
<comment type="similarity">
    <text evidence="3">Belongs to the FPP/GGPP synthase family.</text>
</comment>
<dbReference type="Gene3D" id="1.10.600.10">
    <property type="entry name" value="Farnesyl Diphosphate Synthase"/>
    <property type="match status" value="1"/>
</dbReference>
<protein>
    <recommendedName>
        <fullName evidence="6">Geranylgeranyl pyrophosphate synthase</fullName>
    </recommendedName>
</protein>
<dbReference type="PROSITE" id="PS00444">
    <property type="entry name" value="POLYPRENYL_SYNTHASE_2"/>
    <property type="match status" value="1"/>
</dbReference>